<accession>A0A382L5S4</accession>
<evidence type="ECO:0008006" key="2">
    <source>
        <dbReference type="Google" id="ProtNLM"/>
    </source>
</evidence>
<protein>
    <recommendedName>
        <fullName evidence="2">Glycosyltransferase subfamily 4-like N-terminal domain-containing protein</fullName>
    </recommendedName>
</protein>
<organism evidence="1">
    <name type="scientific">marine metagenome</name>
    <dbReference type="NCBI Taxonomy" id="408172"/>
    <lineage>
        <taxon>unclassified sequences</taxon>
        <taxon>metagenomes</taxon>
        <taxon>ecological metagenomes</taxon>
    </lineage>
</organism>
<gene>
    <name evidence="1" type="ORF">METZ01_LOCUS283456</name>
</gene>
<sequence>MAQKLLILPRYSKLGASSRYRFYDYIEYLNQEGFDYTISPLFSDKYLTKTYSKSFRVLEVIKCYLKRLKVLFNLKKYDSCLVEKELLPFLPYFIESLFLSNCNNYDLDYDD</sequence>
<name>A0A382L5S4_9ZZZZ</name>
<feature type="non-terminal residue" evidence="1">
    <location>
        <position position="111"/>
    </location>
</feature>
<dbReference type="AlphaFoldDB" id="A0A382L5S4"/>
<reference evidence="1" key="1">
    <citation type="submission" date="2018-05" db="EMBL/GenBank/DDBJ databases">
        <authorList>
            <person name="Lanie J.A."/>
            <person name="Ng W.-L."/>
            <person name="Kazmierczak K.M."/>
            <person name="Andrzejewski T.M."/>
            <person name="Davidsen T.M."/>
            <person name="Wayne K.J."/>
            <person name="Tettelin H."/>
            <person name="Glass J.I."/>
            <person name="Rusch D."/>
            <person name="Podicherti R."/>
            <person name="Tsui H.-C.T."/>
            <person name="Winkler M.E."/>
        </authorList>
    </citation>
    <scope>NUCLEOTIDE SEQUENCE</scope>
</reference>
<evidence type="ECO:0000313" key="1">
    <source>
        <dbReference type="EMBL" id="SVC30602.1"/>
    </source>
</evidence>
<proteinExistence type="predicted"/>
<dbReference type="EMBL" id="UINC01084192">
    <property type="protein sequence ID" value="SVC30602.1"/>
    <property type="molecule type" value="Genomic_DNA"/>
</dbReference>